<dbReference type="EMBL" id="BTGU01000015">
    <property type="protein sequence ID" value="GMN43067.1"/>
    <property type="molecule type" value="Genomic_DNA"/>
</dbReference>
<accession>A0AA87ZYP9</accession>
<keyword evidence="2" id="KW-1185">Reference proteome</keyword>
<name>A0AA87ZYP9_FICCA</name>
<reference evidence="1" key="1">
    <citation type="submission" date="2023-07" db="EMBL/GenBank/DDBJ databases">
        <title>draft genome sequence of fig (Ficus carica).</title>
        <authorList>
            <person name="Takahashi T."/>
            <person name="Nishimura K."/>
        </authorList>
    </citation>
    <scope>NUCLEOTIDE SEQUENCE</scope>
</reference>
<evidence type="ECO:0000313" key="2">
    <source>
        <dbReference type="Proteomes" id="UP001187192"/>
    </source>
</evidence>
<proteinExistence type="predicted"/>
<evidence type="ECO:0000313" key="1">
    <source>
        <dbReference type="EMBL" id="GMN43067.1"/>
    </source>
</evidence>
<sequence>MSSMETKEGGRPATKLAFFAKMIESALMGLKEVVFETQVLAGKALPCWTKLAVFAKMIESALMGLKEVVFETQVLAGKALPCWSKRAVGVCPSLHHELHCRPAYCR</sequence>
<dbReference type="Proteomes" id="UP001187192">
    <property type="component" value="Unassembled WGS sequence"/>
</dbReference>
<protein>
    <submittedName>
        <fullName evidence="1">Uncharacterized protein</fullName>
    </submittedName>
</protein>
<dbReference type="AlphaFoldDB" id="A0AA87ZYP9"/>
<comment type="caution">
    <text evidence="1">The sequence shown here is derived from an EMBL/GenBank/DDBJ whole genome shotgun (WGS) entry which is preliminary data.</text>
</comment>
<organism evidence="1 2">
    <name type="scientific">Ficus carica</name>
    <name type="common">Common fig</name>
    <dbReference type="NCBI Taxonomy" id="3494"/>
    <lineage>
        <taxon>Eukaryota</taxon>
        <taxon>Viridiplantae</taxon>
        <taxon>Streptophyta</taxon>
        <taxon>Embryophyta</taxon>
        <taxon>Tracheophyta</taxon>
        <taxon>Spermatophyta</taxon>
        <taxon>Magnoliopsida</taxon>
        <taxon>eudicotyledons</taxon>
        <taxon>Gunneridae</taxon>
        <taxon>Pentapetalae</taxon>
        <taxon>rosids</taxon>
        <taxon>fabids</taxon>
        <taxon>Rosales</taxon>
        <taxon>Moraceae</taxon>
        <taxon>Ficeae</taxon>
        <taxon>Ficus</taxon>
    </lineage>
</organism>
<gene>
    <name evidence="1" type="ORF">TIFTF001_012272</name>
</gene>